<name>A0AAN7V089_9PEZI</name>
<reference evidence="1 2" key="1">
    <citation type="submission" date="2023-10" db="EMBL/GenBank/DDBJ databases">
        <title>Draft genome sequence of Xylaria bambusicola isolate GMP-LS, the root and basal stem rot pathogen of sugarcane in Indonesia.</title>
        <authorList>
            <person name="Selvaraj P."/>
            <person name="Muralishankar V."/>
            <person name="Muruganantham S."/>
            <person name="Sp S."/>
            <person name="Haryani S."/>
            <person name="Lau K.J.X."/>
            <person name="Naqvi N.I."/>
        </authorList>
    </citation>
    <scope>NUCLEOTIDE SEQUENCE [LARGE SCALE GENOMIC DNA]</scope>
    <source>
        <strain evidence="1">GMP-LS</strain>
    </source>
</reference>
<dbReference type="EMBL" id="JAWHQM010000039">
    <property type="protein sequence ID" value="KAK5634274.1"/>
    <property type="molecule type" value="Genomic_DNA"/>
</dbReference>
<gene>
    <name evidence="1" type="ORF">RRF57_009988</name>
</gene>
<sequence>MALCSVVWGISSVQTRYTLLSLATTRRRRQPSSSGRLAEMSDGFQPAVDMALDVDDLNNGPGLISHGRI</sequence>
<dbReference type="Proteomes" id="UP001305414">
    <property type="component" value="Unassembled WGS sequence"/>
</dbReference>
<evidence type="ECO:0000313" key="1">
    <source>
        <dbReference type="EMBL" id="KAK5634274.1"/>
    </source>
</evidence>
<dbReference type="AlphaFoldDB" id="A0AAN7V089"/>
<protein>
    <submittedName>
        <fullName evidence="1">Uncharacterized protein</fullName>
    </submittedName>
</protein>
<organism evidence="1 2">
    <name type="scientific">Xylaria bambusicola</name>
    <dbReference type="NCBI Taxonomy" id="326684"/>
    <lineage>
        <taxon>Eukaryota</taxon>
        <taxon>Fungi</taxon>
        <taxon>Dikarya</taxon>
        <taxon>Ascomycota</taxon>
        <taxon>Pezizomycotina</taxon>
        <taxon>Sordariomycetes</taxon>
        <taxon>Xylariomycetidae</taxon>
        <taxon>Xylariales</taxon>
        <taxon>Xylariaceae</taxon>
        <taxon>Xylaria</taxon>
    </lineage>
</organism>
<comment type="caution">
    <text evidence="1">The sequence shown here is derived from an EMBL/GenBank/DDBJ whole genome shotgun (WGS) entry which is preliminary data.</text>
</comment>
<proteinExistence type="predicted"/>
<accession>A0AAN7V089</accession>
<evidence type="ECO:0000313" key="2">
    <source>
        <dbReference type="Proteomes" id="UP001305414"/>
    </source>
</evidence>
<keyword evidence="2" id="KW-1185">Reference proteome</keyword>